<evidence type="ECO:0000256" key="3">
    <source>
        <dbReference type="ARBA" id="ARBA00023235"/>
    </source>
</evidence>
<evidence type="ECO:0000256" key="2">
    <source>
        <dbReference type="ARBA" id="ARBA00022842"/>
    </source>
</evidence>
<dbReference type="GO" id="GO:0005829">
    <property type="term" value="C:cytosol"/>
    <property type="evidence" value="ECO:0007669"/>
    <property type="project" value="TreeGrafter"/>
</dbReference>
<name>A0A8H8DKE2_9FUNG</name>
<dbReference type="AlphaFoldDB" id="A0A8H8DKE2"/>
<evidence type="ECO:0000256" key="1">
    <source>
        <dbReference type="ARBA" id="ARBA00022723"/>
    </source>
</evidence>
<keyword evidence="2" id="KW-0460">Magnesium</keyword>
<dbReference type="InterPro" id="IPR036900">
    <property type="entry name" value="A-D-PHexomutase_C_sf"/>
</dbReference>
<dbReference type="InterPro" id="IPR045244">
    <property type="entry name" value="PGM"/>
</dbReference>
<dbReference type="GO" id="GO:0005975">
    <property type="term" value="P:carbohydrate metabolic process"/>
    <property type="evidence" value="ECO:0007669"/>
    <property type="project" value="InterPro"/>
</dbReference>
<dbReference type="EMBL" id="JAEFCI010003424">
    <property type="protein sequence ID" value="KAG5461588.1"/>
    <property type="molecule type" value="Genomic_DNA"/>
</dbReference>
<dbReference type="Proteomes" id="UP000673691">
    <property type="component" value="Unassembled WGS sequence"/>
</dbReference>
<proteinExistence type="predicted"/>
<evidence type="ECO:0000313" key="5">
    <source>
        <dbReference type="EMBL" id="KAG5461588.1"/>
    </source>
</evidence>
<dbReference type="GO" id="GO:0004614">
    <property type="term" value="F:phosphoglucomutase activity"/>
    <property type="evidence" value="ECO:0007669"/>
    <property type="project" value="InterPro"/>
</dbReference>
<feature type="transmembrane region" description="Helical" evidence="4">
    <location>
        <begin position="14"/>
        <end position="34"/>
    </location>
</feature>
<keyword evidence="6" id="KW-1185">Reference proteome</keyword>
<organism evidence="5 6">
    <name type="scientific">Olpidium bornovanus</name>
    <dbReference type="NCBI Taxonomy" id="278681"/>
    <lineage>
        <taxon>Eukaryota</taxon>
        <taxon>Fungi</taxon>
        <taxon>Fungi incertae sedis</taxon>
        <taxon>Olpidiomycota</taxon>
        <taxon>Olpidiomycotina</taxon>
        <taxon>Olpidiomycetes</taxon>
        <taxon>Olpidiales</taxon>
        <taxon>Olpidiaceae</taxon>
        <taxon>Olpidium</taxon>
    </lineage>
</organism>
<dbReference type="GO" id="GO:0046872">
    <property type="term" value="F:metal ion binding"/>
    <property type="evidence" value="ECO:0007669"/>
    <property type="project" value="UniProtKB-KW"/>
</dbReference>
<keyword evidence="4" id="KW-0472">Membrane</keyword>
<dbReference type="SUPFAM" id="SSF55957">
    <property type="entry name" value="Phosphoglucomutase, C-terminal domain"/>
    <property type="match status" value="1"/>
</dbReference>
<dbReference type="Pfam" id="PF24947">
    <property type="entry name" value="PGM1_C_vert_fung"/>
    <property type="match status" value="1"/>
</dbReference>
<dbReference type="PANTHER" id="PTHR22573">
    <property type="entry name" value="PHOSPHOHEXOMUTASE FAMILY MEMBER"/>
    <property type="match status" value="1"/>
</dbReference>
<protein>
    <submittedName>
        <fullName evidence="5">Phosphoglucomutase</fullName>
    </submittedName>
</protein>
<dbReference type="OrthoDB" id="2291at2759"/>
<sequence>WLTIPFCSAEREPAGVLVFFLFLKGWFVFEINLFRRHVPLWPGHSPYQPQGIRVIFTDGSRLIFRLSGTGSSGATIRMYVEKYTSDPAIYAADPAEALKGIIEIGLRVSRLVEHTGRAEPTVKT</sequence>
<keyword evidence="1" id="KW-0479">Metal-binding</keyword>
<evidence type="ECO:0000256" key="4">
    <source>
        <dbReference type="SAM" id="Phobius"/>
    </source>
</evidence>
<keyword evidence="3" id="KW-0413">Isomerase</keyword>
<accession>A0A8H8DKE2</accession>
<keyword evidence="4" id="KW-0812">Transmembrane</keyword>
<evidence type="ECO:0000313" key="6">
    <source>
        <dbReference type="Proteomes" id="UP000673691"/>
    </source>
</evidence>
<gene>
    <name evidence="5" type="ORF">BJ554DRAFT_6196</name>
</gene>
<comment type="caution">
    <text evidence="5">The sequence shown here is derived from an EMBL/GenBank/DDBJ whole genome shotgun (WGS) entry which is preliminary data.</text>
</comment>
<keyword evidence="4" id="KW-1133">Transmembrane helix</keyword>
<dbReference type="PANTHER" id="PTHR22573:SF2">
    <property type="entry name" value="PHOSPHOGLUCOMUTASE"/>
    <property type="match status" value="1"/>
</dbReference>
<reference evidence="5 6" key="1">
    <citation type="journal article" name="Sci. Rep.">
        <title>Genome-scale phylogenetic analyses confirm Olpidium as the closest living zoosporic fungus to the non-flagellated, terrestrial fungi.</title>
        <authorList>
            <person name="Chang Y."/>
            <person name="Rochon D."/>
            <person name="Sekimoto S."/>
            <person name="Wang Y."/>
            <person name="Chovatia M."/>
            <person name="Sandor L."/>
            <person name="Salamov A."/>
            <person name="Grigoriev I.V."/>
            <person name="Stajich J.E."/>
            <person name="Spatafora J.W."/>
        </authorList>
    </citation>
    <scope>NUCLEOTIDE SEQUENCE [LARGE SCALE GENOMIC DNA]</scope>
    <source>
        <strain evidence="5">S191</strain>
    </source>
</reference>
<feature type="non-terminal residue" evidence="5">
    <location>
        <position position="1"/>
    </location>
</feature>
<dbReference type="Gene3D" id="3.30.310.50">
    <property type="entry name" value="Alpha-D-phosphohexomutase, C-terminal domain"/>
    <property type="match status" value="1"/>
</dbReference>